<reference evidence="2" key="1">
    <citation type="submission" date="2021-02" db="EMBL/GenBank/DDBJ databases">
        <authorList>
            <person name="Dougan E. K."/>
            <person name="Rhodes N."/>
            <person name="Thang M."/>
            <person name="Chan C."/>
        </authorList>
    </citation>
    <scope>NUCLEOTIDE SEQUENCE</scope>
</reference>
<proteinExistence type="predicted"/>
<sequence>MSKEDPLDMALPDEDGSGDDYDRDEDFDGDYKGAEGLELKGPEELAMDFDVFGRYVQSSQTENGKPVFLGPKTEGARPSIAFTLGGDDKPTWWICDASGGECFYAECDADRPPRTGWRNYSDAEVELVLEGGWVDGETKKDSRSDRSRSPRREKCPW</sequence>
<evidence type="ECO:0000313" key="3">
    <source>
        <dbReference type="Proteomes" id="UP000601435"/>
    </source>
</evidence>
<dbReference type="OrthoDB" id="426460at2759"/>
<gene>
    <name evidence="2" type="ORF">SNEC2469_LOCUS32331</name>
</gene>
<comment type="caution">
    <text evidence="2">The sequence shown here is derived from an EMBL/GenBank/DDBJ whole genome shotgun (WGS) entry which is preliminary data.</text>
</comment>
<accession>A0A813C0Z6</accession>
<evidence type="ECO:0000256" key="1">
    <source>
        <dbReference type="SAM" id="MobiDB-lite"/>
    </source>
</evidence>
<feature type="region of interest" description="Disordered" evidence="1">
    <location>
        <begin position="1"/>
        <end position="39"/>
    </location>
</feature>
<dbReference type="AlphaFoldDB" id="A0A813C0Z6"/>
<evidence type="ECO:0000313" key="2">
    <source>
        <dbReference type="EMBL" id="CAE7930205.1"/>
    </source>
</evidence>
<feature type="compositionally biased region" description="Basic and acidic residues" evidence="1">
    <location>
        <begin position="136"/>
        <end position="157"/>
    </location>
</feature>
<name>A0A813C0Z6_9DINO</name>
<keyword evidence="3" id="KW-1185">Reference proteome</keyword>
<dbReference type="Proteomes" id="UP000601435">
    <property type="component" value="Unassembled WGS sequence"/>
</dbReference>
<organism evidence="2 3">
    <name type="scientific">Symbiodinium necroappetens</name>
    <dbReference type="NCBI Taxonomy" id="1628268"/>
    <lineage>
        <taxon>Eukaryota</taxon>
        <taxon>Sar</taxon>
        <taxon>Alveolata</taxon>
        <taxon>Dinophyceae</taxon>
        <taxon>Suessiales</taxon>
        <taxon>Symbiodiniaceae</taxon>
        <taxon>Symbiodinium</taxon>
    </lineage>
</organism>
<feature type="region of interest" description="Disordered" evidence="1">
    <location>
        <begin position="134"/>
        <end position="157"/>
    </location>
</feature>
<feature type="compositionally biased region" description="Acidic residues" evidence="1">
    <location>
        <begin position="11"/>
        <end position="28"/>
    </location>
</feature>
<dbReference type="EMBL" id="CAJNJA010081474">
    <property type="protein sequence ID" value="CAE7930205.1"/>
    <property type="molecule type" value="Genomic_DNA"/>
</dbReference>
<protein>
    <submittedName>
        <fullName evidence="2">Uncharacterized protein</fullName>
    </submittedName>
</protein>
<feature type="compositionally biased region" description="Basic and acidic residues" evidence="1">
    <location>
        <begin position="29"/>
        <end position="39"/>
    </location>
</feature>